<organism evidence="3 4">
    <name type="scientific">Trifolium medium</name>
    <dbReference type="NCBI Taxonomy" id="97028"/>
    <lineage>
        <taxon>Eukaryota</taxon>
        <taxon>Viridiplantae</taxon>
        <taxon>Streptophyta</taxon>
        <taxon>Embryophyta</taxon>
        <taxon>Tracheophyta</taxon>
        <taxon>Spermatophyta</taxon>
        <taxon>Magnoliopsida</taxon>
        <taxon>eudicotyledons</taxon>
        <taxon>Gunneridae</taxon>
        <taxon>Pentapetalae</taxon>
        <taxon>rosids</taxon>
        <taxon>fabids</taxon>
        <taxon>Fabales</taxon>
        <taxon>Fabaceae</taxon>
        <taxon>Papilionoideae</taxon>
        <taxon>50 kb inversion clade</taxon>
        <taxon>NPAAA clade</taxon>
        <taxon>Hologalegina</taxon>
        <taxon>IRL clade</taxon>
        <taxon>Trifolieae</taxon>
        <taxon>Trifolium</taxon>
    </lineage>
</organism>
<reference evidence="3 4" key="1">
    <citation type="journal article" date="2018" name="Front. Plant Sci.">
        <title>Red Clover (Trifolium pratense) and Zigzag Clover (T. medium) - A Picture of Genomic Similarities and Differences.</title>
        <authorList>
            <person name="Dluhosova J."/>
            <person name="Istvanek J."/>
            <person name="Nedelnik J."/>
            <person name="Repkova J."/>
        </authorList>
    </citation>
    <scope>NUCLEOTIDE SEQUENCE [LARGE SCALE GENOMIC DNA]</scope>
    <source>
        <strain evidence="4">cv. 10/8</strain>
        <tissue evidence="3">Leaf</tissue>
    </source>
</reference>
<feature type="non-terminal residue" evidence="3">
    <location>
        <position position="140"/>
    </location>
</feature>
<dbReference type="Proteomes" id="UP000265520">
    <property type="component" value="Unassembled WGS sequence"/>
</dbReference>
<gene>
    <name evidence="3" type="ORF">A2U01_0005283</name>
</gene>
<dbReference type="PANTHER" id="PTHR21499">
    <property type="entry name" value="ASPARTATE KINASE"/>
    <property type="match status" value="1"/>
</dbReference>
<dbReference type="Gene3D" id="1.20.120.1320">
    <property type="entry name" value="Aspartokinase, catalytic domain"/>
    <property type="match status" value="1"/>
</dbReference>
<dbReference type="InterPro" id="IPR042199">
    <property type="entry name" value="AsparK_Bifunc_asparK/hSer_DH"/>
</dbReference>
<dbReference type="GO" id="GO:0009089">
    <property type="term" value="P:lysine biosynthetic process via diaminopimelate"/>
    <property type="evidence" value="ECO:0007669"/>
    <property type="project" value="TreeGrafter"/>
</dbReference>
<evidence type="ECO:0000313" key="3">
    <source>
        <dbReference type="EMBL" id="MCH84451.1"/>
    </source>
</evidence>
<dbReference type="GO" id="GO:0004072">
    <property type="term" value="F:aspartate kinase activity"/>
    <property type="evidence" value="ECO:0007669"/>
    <property type="project" value="TreeGrafter"/>
</dbReference>
<protein>
    <submittedName>
        <fullName evidence="3">Aspartokinase 1 chloroplastic-like</fullName>
    </submittedName>
</protein>
<evidence type="ECO:0000256" key="1">
    <source>
        <dbReference type="ARBA" id="ARBA00010122"/>
    </source>
</evidence>
<keyword evidence="4" id="KW-1185">Reference proteome</keyword>
<dbReference type="EMBL" id="LXQA010006830">
    <property type="protein sequence ID" value="MCH84451.1"/>
    <property type="molecule type" value="Genomic_DNA"/>
</dbReference>
<dbReference type="Pfam" id="PF00696">
    <property type="entry name" value="AA_kinase"/>
    <property type="match status" value="1"/>
</dbReference>
<feature type="domain" description="Aspartate/glutamate/uridylate kinase" evidence="2">
    <location>
        <begin position="1"/>
        <end position="139"/>
    </location>
</feature>
<keyword evidence="3" id="KW-0418">Kinase</keyword>
<dbReference type="Gene3D" id="3.40.1160.10">
    <property type="entry name" value="Acetylglutamate kinase-like"/>
    <property type="match status" value="1"/>
</dbReference>
<dbReference type="GO" id="GO:0009090">
    <property type="term" value="P:homoserine biosynthetic process"/>
    <property type="evidence" value="ECO:0007669"/>
    <property type="project" value="TreeGrafter"/>
</dbReference>
<name>A0A392MAZ0_9FABA</name>
<dbReference type="InterPro" id="IPR036393">
    <property type="entry name" value="AceGlu_kinase-like_sf"/>
</dbReference>
<dbReference type="AlphaFoldDB" id="A0A392MAZ0"/>
<accession>A0A392MAZ0</accession>
<sequence length="140" mass="15094">MSTRIFAAYLNKLGVKARQYDAFEMGFITTDDFTNADILEATYPAVAKRLHGDWLADPAIAIVTGFLGKARKSCAVTTLGRGGSDLTATTIGKALGLPEIQVWKDVDGVLTCDPNIYPKAEPVPFLTFDEAAELAYFGAQ</sequence>
<keyword evidence="3" id="KW-0808">Transferase</keyword>
<evidence type="ECO:0000313" key="4">
    <source>
        <dbReference type="Proteomes" id="UP000265520"/>
    </source>
</evidence>
<dbReference type="GO" id="GO:0009570">
    <property type="term" value="C:chloroplast stroma"/>
    <property type="evidence" value="ECO:0007669"/>
    <property type="project" value="TreeGrafter"/>
</dbReference>
<evidence type="ECO:0000259" key="2">
    <source>
        <dbReference type="Pfam" id="PF00696"/>
    </source>
</evidence>
<dbReference type="PANTHER" id="PTHR21499:SF59">
    <property type="entry name" value="ASPARTOKINASE"/>
    <property type="match status" value="1"/>
</dbReference>
<comment type="similarity">
    <text evidence="1">Belongs to the aspartokinase family.</text>
</comment>
<proteinExistence type="inferred from homology"/>
<comment type="caution">
    <text evidence="3">The sequence shown here is derived from an EMBL/GenBank/DDBJ whole genome shotgun (WGS) entry which is preliminary data.</text>
</comment>
<dbReference type="GO" id="GO:0005829">
    <property type="term" value="C:cytosol"/>
    <property type="evidence" value="ECO:0007669"/>
    <property type="project" value="TreeGrafter"/>
</dbReference>
<dbReference type="SUPFAM" id="SSF53633">
    <property type="entry name" value="Carbamate kinase-like"/>
    <property type="match status" value="1"/>
</dbReference>
<dbReference type="InterPro" id="IPR001048">
    <property type="entry name" value="Asp/Glu/Uridylate_kinase"/>
</dbReference>